<dbReference type="GO" id="GO:0006633">
    <property type="term" value="P:fatty acid biosynthetic process"/>
    <property type="evidence" value="ECO:0007669"/>
    <property type="project" value="TreeGrafter"/>
</dbReference>
<dbReference type="InterPro" id="IPR002539">
    <property type="entry name" value="MaoC-like_dom"/>
</dbReference>
<dbReference type="AlphaFoldDB" id="A0A1G2K6Q8"/>
<sequence length="144" mass="16341">MTHEYTPNTYVFDELTIGQSYEFTRVIKDTDIKIFSELTGDRNPLHVDSEYARTTQFGGVVAHGMLVSSLFSTLVGMYLPGKYCLYLSQDLQFRNPLRPNEEVRVHGKIISKHASLRIIEIRTVVFGANDKVMVDGLAKVKVLK</sequence>
<comment type="caution">
    <text evidence="3">The sequence shown here is derived from an EMBL/GenBank/DDBJ whole genome shotgun (WGS) entry which is preliminary data.</text>
</comment>
<keyword evidence="1" id="KW-0812">Transmembrane</keyword>
<protein>
    <recommendedName>
        <fullName evidence="2">MaoC-like domain-containing protein</fullName>
    </recommendedName>
</protein>
<proteinExistence type="predicted"/>
<dbReference type="CDD" id="cd03449">
    <property type="entry name" value="R_hydratase"/>
    <property type="match status" value="1"/>
</dbReference>
<evidence type="ECO:0000256" key="1">
    <source>
        <dbReference type="SAM" id="Phobius"/>
    </source>
</evidence>
<keyword evidence="1" id="KW-1133">Transmembrane helix</keyword>
<dbReference type="InterPro" id="IPR050965">
    <property type="entry name" value="UPF0336/Enoyl-CoA_hydratase"/>
</dbReference>
<dbReference type="Proteomes" id="UP000177152">
    <property type="component" value="Unassembled WGS sequence"/>
</dbReference>
<dbReference type="GO" id="GO:0019171">
    <property type="term" value="F:(3R)-hydroxyacyl-[acyl-carrier-protein] dehydratase activity"/>
    <property type="evidence" value="ECO:0007669"/>
    <property type="project" value="TreeGrafter"/>
</dbReference>
<gene>
    <name evidence="3" type="ORF">A2633_06370</name>
</gene>
<name>A0A1G2K6Q8_9BACT</name>
<dbReference type="Gene3D" id="3.10.129.10">
    <property type="entry name" value="Hotdog Thioesterase"/>
    <property type="match status" value="1"/>
</dbReference>
<evidence type="ECO:0000313" key="3">
    <source>
        <dbReference type="EMBL" id="OGZ95129.1"/>
    </source>
</evidence>
<reference evidence="3 4" key="1">
    <citation type="journal article" date="2016" name="Nat. Commun.">
        <title>Thousands of microbial genomes shed light on interconnected biogeochemical processes in an aquifer system.</title>
        <authorList>
            <person name="Anantharaman K."/>
            <person name="Brown C.T."/>
            <person name="Hug L.A."/>
            <person name="Sharon I."/>
            <person name="Castelle C.J."/>
            <person name="Probst A.J."/>
            <person name="Thomas B.C."/>
            <person name="Singh A."/>
            <person name="Wilkins M.J."/>
            <person name="Karaoz U."/>
            <person name="Brodie E.L."/>
            <person name="Williams K.H."/>
            <person name="Hubbard S.S."/>
            <person name="Banfield J.F."/>
        </authorList>
    </citation>
    <scope>NUCLEOTIDE SEQUENCE [LARGE SCALE GENOMIC DNA]</scope>
</reference>
<evidence type="ECO:0000259" key="2">
    <source>
        <dbReference type="Pfam" id="PF01575"/>
    </source>
</evidence>
<dbReference type="InterPro" id="IPR029069">
    <property type="entry name" value="HotDog_dom_sf"/>
</dbReference>
<dbReference type="PANTHER" id="PTHR43437:SF3">
    <property type="entry name" value="HYDROXYACYL-THIOESTER DEHYDRATASE TYPE 2, MITOCHONDRIAL"/>
    <property type="match status" value="1"/>
</dbReference>
<dbReference type="Pfam" id="PF01575">
    <property type="entry name" value="MaoC_dehydratas"/>
    <property type="match status" value="1"/>
</dbReference>
<dbReference type="EMBL" id="MHQC01000017">
    <property type="protein sequence ID" value="OGZ95129.1"/>
    <property type="molecule type" value="Genomic_DNA"/>
</dbReference>
<keyword evidence="1" id="KW-0472">Membrane</keyword>
<organism evidence="3 4">
    <name type="scientific">Candidatus Sungbacteria bacterium RIFCSPHIGHO2_01_FULL_47_32</name>
    <dbReference type="NCBI Taxonomy" id="1802264"/>
    <lineage>
        <taxon>Bacteria</taxon>
        <taxon>Candidatus Sungiibacteriota</taxon>
    </lineage>
</organism>
<feature type="domain" description="MaoC-like" evidence="2">
    <location>
        <begin position="16"/>
        <end position="114"/>
    </location>
</feature>
<dbReference type="SUPFAM" id="SSF54637">
    <property type="entry name" value="Thioesterase/thiol ester dehydrase-isomerase"/>
    <property type="match status" value="1"/>
</dbReference>
<dbReference type="PANTHER" id="PTHR43437">
    <property type="entry name" value="HYDROXYACYL-THIOESTER DEHYDRATASE TYPE 2, MITOCHONDRIAL-RELATED"/>
    <property type="match status" value="1"/>
</dbReference>
<accession>A0A1G2K6Q8</accession>
<feature type="transmembrane region" description="Helical" evidence="1">
    <location>
        <begin position="60"/>
        <end position="79"/>
    </location>
</feature>
<evidence type="ECO:0000313" key="4">
    <source>
        <dbReference type="Proteomes" id="UP000177152"/>
    </source>
</evidence>